<dbReference type="GO" id="GO:0015344">
    <property type="term" value="F:siderophore uptake transmembrane transporter activity"/>
    <property type="evidence" value="ECO:0007669"/>
    <property type="project" value="TreeGrafter"/>
</dbReference>
<dbReference type="Gene3D" id="2.170.130.10">
    <property type="entry name" value="TonB-dependent receptor, plug domain"/>
    <property type="match status" value="1"/>
</dbReference>
<name>A0A4Q8LG34_9GAMM</name>
<keyword evidence="13" id="KW-0675">Receptor</keyword>
<evidence type="ECO:0000256" key="9">
    <source>
        <dbReference type="RuleBase" id="RU003357"/>
    </source>
</evidence>
<dbReference type="Pfam" id="PF07715">
    <property type="entry name" value="Plug"/>
    <property type="match status" value="1"/>
</dbReference>
<feature type="domain" description="TonB-dependent receptor-like beta-barrel" evidence="11">
    <location>
        <begin position="243"/>
        <end position="654"/>
    </location>
</feature>
<keyword evidence="5 9" id="KW-0798">TonB box</keyword>
<comment type="subcellular location">
    <subcellularLocation>
        <location evidence="1 8">Cell outer membrane</location>
        <topology evidence="1 8">Multi-pass membrane protein</topology>
    </subcellularLocation>
</comment>
<keyword evidence="10" id="KW-0732">Signal</keyword>
<evidence type="ECO:0000313" key="13">
    <source>
        <dbReference type="EMBL" id="TAA28356.1"/>
    </source>
</evidence>
<dbReference type="AlphaFoldDB" id="A0A4Q8LG34"/>
<accession>A0A4Q8LG34</accession>
<dbReference type="InterPro" id="IPR012910">
    <property type="entry name" value="Plug_dom"/>
</dbReference>
<evidence type="ECO:0000256" key="2">
    <source>
        <dbReference type="ARBA" id="ARBA00022448"/>
    </source>
</evidence>
<evidence type="ECO:0000256" key="8">
    <source>
        <dbReference type="PROSITE-ProRule" id="PRU01360"/>
    </source>
</evidence>
<dbReference type="InterPro" id="IPR039426">
    <property type="entry name" value="TonB-dep_rcpt-like"/>
</dbReference>
<dbReference type="PANTHER" id="PTHR30069">
    <property type="entry name" value="TONB-DEPENDENT OUTER MEMBRANE RECEPTOR"/>
    <property type="match status" value="1"/>
</dbReference>
<dbReference type="CDD" id="cd01347">
    <property type="entry name" value="ligand_gated_channel"/>
    <property type="match status" value="1"/>
</dbReference>
<feature type="domain" description="TonB-dependent receptor plug" evidence="12">
    <location>
        <begin position="73"/>
        <end position="177"/>
    </location>
</feature>
<feature type="chain" id="PRO_5020985270" evidence="10">
    <location>
        <begin position="35"/>
        <end position="685"/>
    </location>
</feature>
<keyword evidence="2 8" id="KW-0813">Transport</keyword>
<comment type="similarity">
    <text evidence="8 9">Belongs to the TonB-dependent receptor family.</text>
</comment>
<protein>
    <submittedName>
        <fullName evidence="13">TonB-dependent receptor</fullName>
    </submittedName>
</protein>
<dbReference type="PANTHER" id="PTHR30069:SF40">
    <property type="entry name" value="TONB-DEPENDENT RECEPTOR NMB0964-RELATED"/>
    <property type="match status" value="1"/>
</dbReference>
<evidence type="ECO:0000256" key="10">
    <source>
        <dbReference type="SAM" id="SignalP"/>
    </source>
</evidence>
<dbReference type="RefSeq" id="WP_130549926.1">
    <property type="nucleotide sequence ID" value="NZ_SHMC01000001.1"/>
</dbReference>
<evidence type="ECO:0000256" key="1">
    <source>
        <dbReference type="ARBA" id="ARBA00004571"/>
    </source>
</evidence>
<organism evidence="13 14">
    <name type="scientific">Pseudoxanthomonas winnipegensis</name>
    <dbReference type="NCBI Taxonomy" id="2480810"/>
    <lineage>
        <taxon>Bacteria</taxon>
        <taxon>Pseudomonadati</taxon>
        <taxon>Pseudomonadota</taxon>
        <taxon>Gammaproteobacteria</taxon>
        <taxon>Lysobacterales</taxon>
        <taxon>Lysobacteraceae</taxon>
        <taxon>Pseudoxanthomonas</taxon>
    </lineage>
</organism>
<evidence type="ECO:0000256" key="7">
    <source>
        <dbReference type="ARBA" id="ARBA00023237"/>
    </source>
</evidence>
<dbReference type="OrthoDB" id="9795928at2"/>
<dbReference type="Pfam" id="PF00593">
    <property type="entry name" value="TonB_dep_Rec_b-barrel"/>
    <property type="match status" value="1"/>
</dbReference>
<dbReference type="GO" id="GO:0044718">
    <property type="term" value="P:siderophore transmembrane transport"/>
    <property type="evidence" value="ECO:0007669"/>
    <property type="project" value="TreeGrafter"/>
</dbReference>
<dbReference type="SUPFAM" id="SSF56935">
    <property type="entry name" value="Porins"/>
    <property type="match status" value="1"/>
</dbReference>
<evidence type="ECO:0000259" key="12">
    <source>
        <dbReference type="Pfam" id="PF07715"/>
    </source>
</evidence>
<evidence type="ECO:0000313" key="14">
    <source>
        <dbReference type="Proteomes" id="UP000292627"/>
    </source>
</evidence>
<proteinExistence type="inferred from homology"/>
<evidence type="ECO:0000256" key="3">
    <source>
        <dbReference type="ARBA" id="ARBA00022452"/>
    </source>
</evidence>
<keyword evidence="6 8" id="KW-0472">Membrane</keyword>
<dbReference type="InterPro" id="IPR036942">
    <property type="entry name" value="Beta-barrel_TonB_sf"/>
</dbReference>
<evidence type="ECO:0000256" key="5">
    <source>
        <dbReference type="ARBA" id="ARBA00023077"/>
    </source>
</evidence>
<dbReference type="Proteomes" id="UP000292627">
    <property type="component" value="Unassembled WGS sequence"/>
</dbReference>
<evidence type="ECO:0000256" key="4">
    <source>
        <dbReference type="ARBA" id="ARBA00022692"/>
    </source>
</evidence>
<dbReference type="EMBL" id="SHMC01000001">
    <property type="protein sequence ID" value="TAA28356.1"/>
    <property type="molecule type" value="Genomic_DNA"/>
</dbReference>
<dbReference type="Gene3D" id="2.40.170.20">
    <property type="entry name" value="TonB-dependent receptor, beta-barrel domain"/>
    <property type="match status" value="1"/>
</dbReference>
<feature type="signal peptide" evidence="10">
    <location>
        <begin position="1"/>
        <end position="34"/>
    </location>
</feature>
<dbReference type="InterPro" id="IPR000531">
    <property type="entry name" value="Beta-barrel_TonB"/>
</dbReference>
<keyword evidence="3 8" id="KW-1134">Transmembrane beta strand</keyword>
<dbReference type="GO" id="GO:0009279">
    <property type="term" value="C:cell outer membrane"/>
    <property type="evidence" value="ECO:0007669"/>
    <property type="project" value="UniProtKB-SubCell"/>
</dbReference>
<gene>
    <name evidence="13" type="ORF">EA660_01855</name>
</gene>
<sequence>MTRSSFRSAGVAALSRAPLATALGLALIGFGAHAQEATTAPSSDSRHGRAEHLHAKDLDAIKVTADPFRSAADDLSQPVNVLAGEKLDEARAASLGETLQGIPGVQSSNFGPGVGRPIMRGLDGPRVAVMSDGMITQDVSTVSQDHSPAIEPFLADQIEVLKGPSTLLYGNGAIGGAVNVVDGRIAETPVQGVSGRAETRVDFGDKDGQTSMARIDAGNGGLSIHADGVYRNAKDYDTPKGPQANTFQDTKTGSFGASLSGDWGFLGASVSRFNDSYGNPGEPGDLAQGERGVHLELHQDRFDVKGGLNDPWGAGSGLRYSFSHTRYDHTEFEGEEVGTSFFKRANEGRVEATFSADSGWQSAIGLQGTDSTFRAVGEESFVPKTDTKSVGLFAVTKNAWGRFSTELGARIDRVKYETDTGLSPDFKPTSFSASFGFGLAEGWRLTANLDHSERAPVEEELFADGPHIATLAYEIGDATLDKEKANQAELGLQYSNDWMEAKLSAYYNRYDNFIYVADTGGQWYHEEDDDYLPIRQWTQADATFHGFEGEADFHLAKSDTAGDWDLHVFGDTVRARLNDGGNVPRIPPGRFGAQLRWQATNWRASLGATRYMKQDKLGANETETAGYTMVDAHLAYHIDTGSIAWEVFLDGNNLLDRDARVHTSFLKDDVMLPGRNGTFGVRVFF</sequence>
<reference evidence="13 14" key="1">
    <citation type="submission" date="2019-02" db="EMBL/GenBank/DDBJ databases">
        <title>WGS of Pseudoxanthomonas species novum from clinical isolates.</title>
        <authorList>
            <person name="Bernier A.-M."/>
            <person name="Bernard K."/>
            <person name="Vachon A."/>
        </authorList>
    </citation>
    <scope>NUCLEOTIDE SEQUENCE [LARGE SCALE GENOMIC DNA]</scope>
    <source>
        <strain evidence="13 14">NML171200</strain>
    </source>
</reference>
<evidence type="ECO:0000256" key="6">
    <source>
        <dbReference type="ARBA" id="ARBA00023136"/>
    </source>
</evidence>
<evidence type="ECO:0000259" key="11">
    <source>
        <dbReference type="Pfam" id="PF00593"/>
    </source>
</evidence>
<keyword evidence="7 8" id="KW-0998">Cell outer membrane</keyword>
<comment type="caution">
    <text evidence="13">The sequence shown here is derived from an EMBL/GenBank/DDBJ whole genome shotgun (WGS) entry which is preliminary data.</text>
</comment>
<dbReference type="InterPro" id="IPR037066">
    <property type="entry name" value="Plug_dom_sf"/>
</dbReference>
<keyword evidence="4 8" id="KW-0812">Transmembrane</keyword>
<dbReference type="PROSITE" id="PS52016">
    <property type="entry name" value="TONB_DEPENDENT_REC_3"/>
    <property type="match status" value="1"/>
</dbReference>